<dbReference type="SUPFAM" id="SSF53187">
    <property type="entry name" value="Zn-dependent exopeptidases"/>
    <property type="match status" value="1"/>
</dbReference>
<dbReference type="EMBL" id="QUSW01000003">
    <property type="protein sequence ID" value="RQP24174.1"/>
    <property type="molecule type" value="Genomic_DNA"/>
</dbReference>
<dbReference type="AlphaFoldDB" id="A0A3N7HPT0"/>
<dbReference type="Pfam" id="PF05013">
    <property type="entry name" value="FGase"/>
    <property type="match status" value="1"/>
</dbReference>
<keyword evidence="2" id="KW-1185">Reference proteome</keyword>
<accession>A0A3N7HPT0</accession>
<dbReference type="GO" id="GO:0050129">
    <property type="term" value="F:N-formylglutamate deformylase activity"/>
    <property type="evidence" value="ECO:0007669"/>
    <property type="project" value="UniProtKB-EC"/>
</dbReference>
<dbReference type="RefSeq" id="WP_124540626.1">
    <property type="nucleotide sequence ID" value="NZ_QUSW01000003.1"/>
</dbReference>
<reference evidence="1 2" key="1">
    <citation type="submission" date="2018-08" db="EMBL/GenBank/DDBJ databases">
        <authorList>
            <person name="Khan S.A."/>
            <person name="Jeon C.O."/>
            <person name="Chun B.H."/>
            <person name="Jeong S.E."/>
        </authorList>
    </citation>
    <scope>NUCLEOTIDE SEQUENCE [LARGE SCALE GENOMIC DNA]</scope>
    <source>
        <strain evidence="1 2">S-16</strain>
    </source>
</reference>
<evidence type="ECO:0000313" key="2">
    <source>
        <dbReference type="Proteomes" id="UP000267464"/>
    </source>
</evidence>
<sequence>MASDACVLTPGTIPLLVSFPHAGTEIPASIARRMTDAALLRADTDWHLPRLYDFVREMGASTLVPRYSRYVIDLNRPPEDTNLYPGQDTTGLVPIDTFRKEPLYRDGELPDAQEIEQRRRDCWQPYHDALRAELDRLRAAHGVAVLWDAHSISSVLPRFFEGRLPDLNLGTAEGRSCSPKVQAAAEAVLKSQSLFSHVSNGRFKGGHITRHYGEPSRNIHALQMEMCHATYMDEPPPFAYRDDLAPRVQPVLQRMLQAVVEAAR</sequence>
<dbReference type="EC" id="3.5.1.68" evidence="1"/>
<dbReference type="Gene3D" id="3.40.630.40">
    <property type="entry name" value="Zn-dependent exopeptidases"/>
    <property type="match status" value="1"/>
</dbReference>
<dbReference type="InterPro" id="IPR010247">
    <property type="entry name" value="HutG_amidohyd"/>
</dbReference>
<gene>
    <name evidence="1" type="primary">hutG</name>
    <name evidence="1" type="ORF">DZC73_12695</name>
</gene>
<comment type="caution">
    <text evidence="1">The sequence shown here is derived from an EMBL/GenBank/DDBJ whole genome shotgun (WGS) entry which is preliminary data.</text>
</comment>
<proteinExistence type="predicted"/>
<keyword evidence="1" id="KW-0378">Hydrolase</keyword>
<name>A0A3N7HPT0_9BURK</name>
<organism evidence="1 2">
    <name type="scientific">Piscinibacter terrae</name>
    <dbReference type="NCBI Taxonomy" id="2496871"/>
    <lineage>
        <taxon>Bacteria</taxon>
        <taxon>Pseudomonadati</taxon>
        <taxon>Pseudomonadota</taxon>
        <taxon>Betaproteobacteria</taxon>
        <taxon>Burkholderiales</taxon>
        <taxon>Sphaerotilaceae</taxon>
        <taxon>Piscinibacter</taxon>
    </lineage>
</organism>
<evidence type="ECO:0000313" key="1">
    <source>
        <dbReference type="EMBL" id="RQP24174.1"/>
    </source>
</evidence>
<protein>
    <submittedName>
        <fullName evidence="1">N-formylglutamate deformylase</fullName>
        <ecNumber evidence="1">3.5.1.68</ecNumber>
    </submittedName>
</protein>
<reference evidence="1 2" key="2">
    <citation type="submission" date="2018-12" db="EMBL/GenBank/DDBJ databases">
        <title>Rhizobacter gummiphilus sp. nov., a rubber-degrading bacterium isolated from the soil of a botanical garden in Japan.</title>
        <authorList>
            <person name="Shunsuke S.S."/>
        </authorList>
    </citation>
    <scope>NUCLEOTIDE SEQUENCE [LARGE SCALE GENOMIC DNA]</scope>
    <source>
        <strain evidence="1 2">S-16</strain>
    </source>
</reference>
<dbReference type="OrthoDB" id="8716700at2"/>
<dbReference type="InterPro" id="IPR007709">
    <property type="entry name" value="N-FG_amidohydro"/>
</dbReference>
<dbReference type="NCBIfam" id="TIGR02017">
    <property type="entry name" value="hutG_amidohyd"/>
    <property type="match status" value="1"/>
</dbReference>
<dbReference type="Proteomes" id="UP000267464">
    <property type="component" value="Unassembled WGS sequence"/>
</dbReference>